<dbReference type="RefSeq" id="XP_020047190.1">
    <property type="nucleotide sequence ID" value="XM_020194587.1"/>
</dbReference>
<dbReference type="CDD" id="cd23945">
    <property type="entry name" value="PAPS_reductase"/>
    <property type="match status" value="1"/>
</dbReference>
<dbReference type="HAMAP" id="MF_00063">
    <property type="entry name" value="CysH"/>
    <property type="match status" value="1"/>
</dbReference>
<dbReference type="GeneID" id="30968223"/>
<feature type="domain" description="Phosphoadenosine phosphosulphate reductase" evidence="4">
    <location>
        <begin position="54"/>
        <end position="234"/>
    </location>
</feature>
<name>A0A1D2VHB0_9ASCO</name>
<dbReference type="GO" id="GO:0005737">
    <property type="term" value="C:cytoplasm"/>
    <property type="evidence" value="ECO:0007669"/>
    <property type="project" value="TreeGrafter"/>
</dbReference>
<organism evidence="5 6">
    <name type="scientific">Ascoidea rubescens DSM 1968</name>
    <dbReference type="NCBI Taxonomy" id="1344418"/>
    <lineage>
        <taxon>Eukaryota</taxon>
        <taxon>Fungi</taxon>
        <taxon>Dikarya</taxon>
        <taxon>Ascomycota</taxon>
        <taxon>Saccharomycotina</taxon>
        <taxon>Saccharomycetes</taxon>
        <taxon>Ascoideaceae</taxon>
        <taxon>Ascoidea</taxon>
    </lineage>
</organism>
<dbReference type="PANTHER" id="PTHR46509:SF1">
    <property type="entry name" value="PHOSPHOADENOSINE PHOSPHOSULFATE REDUCTASE"/>
    <property type="match status" value="1"/>
</dbReference>
<dbReference type="Proteomes" id="UP000095038">
    <property type="component" value="Unassembled WGS sequence"/>
</dbReference>
<evidence type="ECO:0000256" key="3">
    <source>
        <dbReference type="ARBA" id="ARBA00024327"/>
    </source>
</evidence>
<evidence type="ECO:0000313" key="6">
    <source>
        <dbReference type="Proteomes" id="UP000095038"/>
    </source>
</evidence>
<dbReference type="EMBL" id="KV454481">
    <property type="protein sequence ID" value="ODV60883.1"/>
    <property type="molecule type" value="Genomic_DNA"/>
</dbReference>
<dbReference type="GO" id="GO:0019379">
    <property type="term" value="P:sulfate assimilation, phosphoadenylyl sulfate reduction by phosphoadenylyl-sulfate reductase (thioredoxin)"/>
    <property type="evidence" value="ECO:0007669"/>
    <property type="project" value="EnsemblFungi"/>
</dbReference>
<dbReference type="InterPro" id="IPR014729">
    <property type="entry name" value="Rossmann-like_a/b/a_fold"/>
</dbReference>
<dbReference type="InterPro" id="IPR004511">
    <property type="entry name" value="PAPS/APS_Rdtase"/>
</dbReference>
<dbReference type="NCBIfam" id="TIGR00434">
    <property type="entry name" value="cysH"/>
    <property type="match status" value="1"/>
</dbReference>
<dbReference type="GO" id="GO:0004604">
    <property type="term" value="F:phosphoadenylyl-sulfate reductase (thioredoxin) activity"/>
    <property type="evidence" value="ECO:0007669"/>
    <property type="project" value="EnsemblFungi"/>
</dbReference>
<dbReference type="STRING" id="1344418.A0A1D2VHB0"/>
<evidence type="ECO:0000256" key="2">
    <source>
        <dbReference type="ARBA" id="ARBA00023002"/>
    </source>
</evidence>
<dbReference type="NCBIfam" id="TIGR02057">
    <property type="entry name" value="PAPS_reductase"/>
    <property type="match status" value="1"/>
</dbReference>
<dbReference type="Gene3D" id="3.40.50.620">
    <property type="entry name" value="HUPs"/>
    <property type="match status" value="2"/>
</dbReference>
<dbReference type="GO" id="GO:0006750">
    <property type="term" value="P:glutathione biosynthetic process"/>
    <property type="evidence" value="ECO:0007669"/>
    <property type="project" value="EnsemblFungi"/>
</dbReference>
<dbReference type="PANTHER" id="PTHR46509">
    <property type="entry name" value="PHOSPHOADENOSINE PHOSPHOSULFATE REDUCTASE"/>
    <property type="match status" value="1"/>
</dbReference>
<comment type="pathway">
    <text evidence="3">Sulfur metabolism; hydrogen sulfide biosynthesis; sulfite from sulfate.</text>
</comment>
<reference evidence="6" key="1">
    <citation type="submission" date="2016-05" db="EMBL/GenBank/DDBJ databases">
        <title>Comparative genomics of biotechnologically important yeasts.</title>
        <authorList>
            <consortium name="DOE Joint Genome Institute"/>
            <person name="Riley R."/>
            <person name="Haridas S."/>
            <person name="Wolfe K.H."/>
            <person name="Lopes M.R."/>
            <person name="Hittinger C.T."/>
            <person name="Goker M."/>
            <person name="Salamov A."/>
            <person name="Wisecaver J."/>
            <person name="Long T.M."/>
            <person name="Aerts A.L."/>
            <person name="Barry K."/>
            <person name="Choi C."/>
            <person name="Clum A."/>
            <person name="Coughlan A.Y."/>
            <person name="Deshpande S."/>
            <person name="Douglass A.P."/>
            <person name="Hanson S.J."/>
            <person name="Klenk H.-P."/>
            <person name="Labutti K."/>
            <person name="Lapidus A."/>
            <person name="Lindquist E."/>
            <person name="Lipzen A."/>
            <person name="Meier-Kolthoff J.P."/>
            <person name="Ohm R.A."/>
            <person name="Otillar R.P."/>
            <person name="Pangilinan J."/>
            <person name="Peng Y."/>
            <person name="Rokas A."/>
            <person name="Rosa C.A."/>
            <person name="Scheuner C."/>
            <person name="Sibirny A.A."/>
            <person name="Slot J.C."/>
            <person name="Stielow J.B."/>
            <person name="Sun H."/>
            <person name="Kurtzman C.P."/>
            <person name="Blackwell M."/>
            <person name="Grigoriev I.V."/>
            <person name="Jeffries T.W."/>
        </authorList>
    </citation>
    <scope>NUCLEOTIDE SEQUENCE [LARGE SCALE GENOMIC DNA]</scope>
    <source>
        <strain evidence="6">DSM 1968</strain>
    </source>
</reference>
<dbReference type="NCBIfam" id="NF002537">
    <property type="entry name" value="PRK02090.1"/>
    <property type="match status" value="1"/>
</dbReference>
<dbReference type="InParanoid" id="A0A1D2VHB0"/>
<accession>A0A1D2VHB0</accession>
<dbReference type="OrthoDB" id="7869097at2759"/>
<dbReference type="FunCoup" id="A0A1D2VHB0">
    <property type="interactions" value="637"/>
</dbReference>
<dbReference type="InterPro" id="IPR011800">
    <property type="entry name" value="PAPS_reductase_CysH"/>
</dbReference>
<keyword evidence="2" id="KW-0560">Oxidoreductase</keyword>
<gene>
    <name evidence="5" type="ORF">ASCRUDRAFT_81227</name>
</gene>
<dbReference type="SUPFAM" id="SSF52402">
    <property type="entry name" value="Adenine nucleotide alpha hydrolases-like"/>
    <property type="match status" value="1"/>
</dbReference>
<proteinExistence type="inferred from homology"/>
<dbReference type="InterPro" id="IPR002500">
    <property type="entry name" value="PAPS_reduct_dom"/>
</dbReference>
<keyword evidence="6" id="KW-1185">Reference proteome</keyword>
<evidence type="ECO:0000256" key="1">
    <source>
        <dbReference type="ARBA" id="ARBA00009732"/>
    </source>
</evidence>
<sequence length="302" mass="34984">MTASIPSVAIDQLSTNNETPYPFSDQELENLNKSLENYSTEQILLWSIKNLNNLYQTTAFGLTGLVTIDLLSKIYSANSNIKPIDLIFLDTLHHFPQTLDLLKNVQNKYPFLKINIFKPHHCESELEFAKKYGDNLWENNDNYYDFLVKVEPLSRAYKSLNVNAILTGRRKVQGGGRSTLKIIELDRINNIIKINPLINWDFNQVKSYITDNNVPYNELLNYGYKSVGDYHSTFPVGENENERDGRWKGKSKSECGIHEFSRFAQYLKTENENERDGRWKGKSKSECGIHEFSRFAQYLKTV</sequence>
<comment type="similarity">
    <text evidence="1">Belongs to the PAPS reductase family. CysH subfamily.</text>
</comment>
<protein>
    <submittedName>
        <fullName evidence="5">Phosphoadenosine phosphosulfate reductase</fullName>
    </submittedName>
</protein>
<dbReference type="AlphaFoldDB" id="A0A1D2VHB0"/>
<evidence type="ECO:0000259" key="4">
    <source>
        <dbReference type="Pfam" id="PF01507"/>
    </source>
</evidence>
<dbReference type="Pfam" id="PF01507">
    <property type="entry name" value="PAPS_reduct"/>
    <property type="match status" value="1"/>
</dbReference>
<evidence type="ECO:0000313" key="5">
    <source>
        <dbReference type="EMBL" id="ODV60883.1"/>
    </source>
</evidence>